<dbReference type="GO" id="GO:0031207">
    <property type="term" value="C:Sec62/Sec63 complex"/>
    <property type="evidence" value="ECO:0007669"/>
    <property type="project" value="TreeGrafter"/>
</dbReference>
<dbReference type="GO" id="GO:0008320">
    <property type="term" value="F:protein transmembrane transporter activity"/>
    <property type="evidence" value="ECO:0007669"/>
    <property type="project" value="TreeGrafter"/>
</dbReference>
<feature type="compositionally biased region" description="Basic and acidic residues" evidence="8">
    <location>
        <begin position="468"/>
        <end position="492"/>
    </location>
</feature>
<name>A0A8C6RJZ5_NANGA</name>
<feature type="transmembrane region" description="Helical" evidence="9">
    <location>
        <begin position="12"/>
        <end position="31"/>
    </location>
</feature>
<evidence type="ECO:0000313" key="11">
    <source>
        <dbReference type="Ensembl" id="ENSNGAP00000019193.1"/>
    </source>
</evidence>
<dbReference type="Proteomes" id="UP000694381">
    <property type="component" value="Unassembled WGS sequence"/>
</dbReference>
<dbReference type="Gene3D" id="1.10.150.20">
    <property type="entry name" value="5' to 3' exonuclease, C-terminal subdomain"/>
    <property type="match status" value="1"/>
</dbReference>
<evidence type="ECO:0000256" key="6">
    <source>
        <dbReference type="ARBA" id="ARBA00023136"/>
    </source>
</evidence>
<feature type="region of interest" description="Disordered" evidence="8">
    <location>
        <begin position="451"/>
        <end position="494"/>
    </location>
</feature>
<dbReference type="Gene3D" id="1.10.3380.10">
    <property type="entry name" value="Sec63 N-terminal domain-like domain"/>
    <property type="match status" value="1"/>
</dbReference>
<evidence type="ECO:0000256" key="9">
    <source>
        <dbReference type="SAM" id="Phobius"/>
    </source>
</evidence>
<organism evidence="11 12">
    <name type="scientific">Nannospalax galili</name>
    <name type="common">Northern Israeli blind subterranean mole rat</name>
    <name type="synonym">Spalax galili</name>
    <dbReference type="NCBI Taxonomy" id="1026970"/>
    <lineage>
        <taxon>Eukaryota</taxon>
        <taxon>Metazoa</taxon>
        <taxon>Chordata</taxon>
        <taxon>Craniata</taxon>
        <taxon>Vertebrata</taxon>
        <taxon>Euteleostomi</taxon>
        <taxon>Mammalia</taxon>
        <taxon>Eutheria</taxon>
        <taxon>Euarchontoglires</taxon>
        <taxon>Glires</taxon>
        <taxon>Rodentia</taxon>
        <taxon>Myomorpha</taxon>
        <taxon>Muroidea</taxon>
        <taxon>Spalacidae</taxon>
        <taxon>Spalacinae</taxon>
        <taxon>Nannospalax</taxon>
    </lineage>
</organism>
<dbReference type="PANTHER" id="PTHR24075">
    <property type="entry name" value="SEC63 DOMAIN-CONTAINING"/>
    <property type="match status" value="1"/>
</dbReference>
<reference evidence="11" key="2">
    <citation type="submission" date="2025-09" db="UniProtKB">
        <authorList>
            <consortium name="Ensembl"/>
        </authorList>
    </citation>
    <scope>IDENTIFICATION</scope>
</reference>
<dbReference type="InterPro" id="IPR014756">
    <property type="entry name" value="Ig_E-set"/>
</dbReference>
<keyword evidence="12" id="KW-1185">Reference proteome</keyword>
<feature type="region of interest" description="Disordered" evidence="8">
    <location>
        <begin position="399"/>
        <end position="436"/>
    </location>
</feature>
<feature type="domain" description="SEC63" evidence="10">
    <location>
        <begin position="148"/>
        <end position="567"/>
    </location>
</feature>
<comment type="subcellular location">
    <subcellularLocation>
        <location evidence="2">Endoplasmic reticulum</location>
    </subcellularLocation>
    <subcellularLocation>
        <location evidence="1">Membrane</location>
        <topology evidence="1">Multi-pass membrane protein</topology>
    </subcellularLocation>
</comment>
<evidence type="ECO:0000313" key="12">
    <source>
        <dbReference type="Proteomes" id="UP000694381"/>
    </source>
</evidence>
<keyword evidence="3 9" id="KW-0812">Transmembrane</keyword>
<dbReference type="InterPro" id="IPR004179">
    <property type="entry name" value="Sec63-dom"/>
</dbReference>
<evidence type="ECO:0000256" key="1">
    <source>
        <dbReference type="ARBA" id="ARBA00004141"/>
    </source>
</evidence>
<dbReference type="InterPro" id="IPR035892">
    <property type="entry name" value="C2_domain_sf"/>
</dbReference>
<dbReference type="FunFam" id="2.60.40.150:FF:000368">
    <property type="entry name" value="SEC63 homolog, protein translocation regulator"/>
    <property type="match status" value="1"/>
</dbReference>
<dbReference type="SMART" id="SM00973">
    <property type="entry name" value="Sec63"/>
    <property type="match status" value="1"/>
</dbReference>
<accession>A0A8C6RJZ5</accession>
<keyword evidence="5 9" id="KW-1133">Transmembrane helix</keyword>
<evidence type="ECO:0000256" key="8">
    <source>
        <dbReference type="SAM" id="MobiDB-lite"/>
    </source>
</evidence>
<dbReference type="AlphaFoldDB" id="A0A8C6RJZ5"/>
<evidence type="ECO:0000256" key="7">
    <source>
        <dbReference type="ARBA" id="ARBA00023186"/>
    </source>
</evidence>
<keyword evidence="7" id="KW-0143">Chaperone</keyword>
<dbReference type="OMA" id="KSINCQC"/>
<evidence type="ECO:0000259" key="10">
    <source>
        <dbReference type="SMART" id="SM00973"/>
    </source>
</evidence>
<evidence type="ECO:0000256" key="5">
    <source>
        <dbReference type="ARBA" id="ARBA00022989"/>
    </source>
</evidence>
<dbReference type="SUPFAM" id="SSF81296">
    <property type="entry name" value="E set domains"/>
    <property type="match status" value="1"/>
</dbReference>
<evidence type="ECO:0000256" key="4">
    <source>
        <dbReference type="ARBA" id="ARBA00022824"/>
    </source>
</evidence>
<dbReference type="FunFam" id="1.10.150.20:FF:000022">
    <property type="entry name" value="translocation protein SEC63 homolog"/>
    <property type="match status" value="1"/>
</dbReference>
<keyword evidence="6 9" id="KW-0472">Membrane</keyword>
<feature type="transmembrane region" description="Helical" evidence="9">
    <location>
        <begin position="133"/>
        <end position="155"/>
    </location>
</feature>
<feature type="compositionally biased region" description="Acidic residues" evidence="8">
    <location>
        <begin position="585"/>
        <end position="612"/>
    </location>
</feature>
<dbReference type="GO" id="GO:0006620">
    <property type="term" value="P:post-translational protein targeting to endoplasmic reticulum membrane"/>
    <property type="evidence" value="ECO:0007669"/>
    <property type="project" value="TreeGrafter"/>
</dbReference>
<feature type="compositionally biased region" description="Basic residues" evidence="8">
    <location>
        <begin position="414"/>
        <end position="436"/>
    </location>
</feature>
<dbReference type="Pfam" id="PF02889">
    <property type="entry name" value="Sec63"/>
    <property type="match status" value="1"/>
</dbReference>
<dbReference type="PANTHER" id="PTHR24075:SF0">
    <property type="entry name" value="TRANSLOCATION PROTEIN SEC63 HOMOLOG"/>
    <property type="match status" value="1"/>
</dbReference>
<dbReference type="GO" id="GO:0003723">
    <property type="term" value="F:RNA binding"/>
    <property type="evidence" value="ECO:0007669"/>
    <property type="project" value="TreeGrafter"/>
</dbReference>
<dbReference type="GeneTree" id="ENSGT00390000001965"/>
<evidence type="ECO:0000256" key="3">
    <source>
        <dbReference type="ARBA" id="ARBA00022692"/>
    </source>
</evidence>
<keyword evidence="4" id="KW-0256">Endoplasmic reticulum</keyword>
<dbReference type="Gene3D" id="2.60.40.150">
    <property type="entry name" value="C2 domain"/>
    <property type="match status" value="1"/>
</dbReference>
<dbReference type="Ensembl" id="ENSNGAT00000024853.1">
    <property type="protein sequence ID" value="ENSNGAP00000019193.1"/>
    <property type="gene ID" value="ENSNGAG00000019086.1"/>
</dbReference>
<dbReference type="SUPFAM" id="SSF158702">
    <property type="entry name" value="Sec63 N-terminal domain-like"/>
    <property type="match status" value="1"/>
</dbReference>
<sequence>MFQYNDRGNTFFYFLTSFVGLTVIPATYYLWPRDQNAELIQLKNIRKVYGRCMWCHLPLLKPQPNISPTVKKIVLLAGWALYQEYNPYEVLNLDPGATASRKNWEEFGNPDGPQATSFRIALPAWIVDQKNSILLLLVYGLAFMVILPVLVGSWWCQSIDQVLIRTTQIYTYFHLIKVLAGASEFDPQYNKDATSRPTDNILTPQLIREIGSINLKNEPPLPCPYSLKARVLLLSHLARMEIPETLEEDQQFMLKKCPALLQETVNVICQLVIMAQSREESEFHLSQVVVQGLQQFKSPLLQLPHIEEDNLRRASNHKKYKIKTIQDLVSLKESDRHSLLHFLEDEKYEDIMAILGSFPYVTMDIKSQVLDDEDITVLVKLTRQTMAEVFEKEQCTCAAEEQPAEDGRSDASKNKSKGRSQQKSKGPKKAAKKKTHTCAIISVKATEADGAVGNVSDKGSDSEEEETNRDSQSERDDGSDRDSERKQDEKQELQQSVQWKERWRWLYIAYEKEQTLISTPYHLCTLTDTEEVELKFPAPGKPGNYQYTVFLRSDSYMGLDQIKPLKSEFHEAKPVPENHPQWDTAIEDDEDQEDSEGFEDSFEEEEEEEDDD</sequence>
<evidence type="ECO:0000256" key="2">
    <source>
        <dbReference type="ARBA" id="ARBA00004240"/>
    </source>
</evidence>
<dbReference type="GO" id="GO:0006614">
    <property type="term" value="P:SRP-dependent cotranslational protein targeting to membrane"/>
    <property type="evidence" value="ECO:0007669"/>
    <property type="project" value="TreeGrafter"/>
</dbReference>
<proteinExistence type="predicted"/>
<protein>
    <recommendedName>
        <fullName evidence="10">SEC63 domain-containing protein</fullName>
    </recommendedName>
</protein>
<feature type="region of interest" description="Disordered" evidence="8">
    <location>
        <begin position="571"/>
        <end position="612"/>
    </location>
</feature>
<reference evidence="11" key="1">
    <citation type="submission" date="2025-08" db="UniProtKB">
        <authorList>
            <consortium name="Ensembl"/>
        </authorList>
    </citation>
    <scope>IDENTIFICATION</scope>
</reference>